<dbReference type="Pfam" id="PF01343">
    <property type="entry name" value="Peptidase_S49"/>
    <property type="match status" value="2"/>
</dbReference>
<keyword evidence="8" id="KW-1133">Transmembrane helix</keyword>
<sequence length="588" mass="64750">MGQFIREIFASIVGVLIAVFILAVMGVAVMVSSAVSSQEVSIDDNSILEFNLNQPLKEIVEDDFSAFLELAGLPSEGSPLSFQFVLKAIKEAKTDDNVKAIYLKGGNFKGGYAQAEELRDVLVDFKLSGKPIFAYADNYSEKTYYITSVANEVIIPSVGSLEFNGLSQQLMYFTGMFEKLGVKAEVFKVGTFKSAVEPFINKKMSPANRQQTEVYLNSLYDHYLQNVALSRGLDKNVLKEISNKMLVQTPEDALKYKLVTEVAYEDVFKKKLYEAVGLESSDANMLKMGKYISSVESKSGMSSSNQIAVLVAEGEIIYGEGSDGTVGNVEIVERLRELGKDDDVKAVVFRVNSPGGSALASDLVWREIQLLRKKKPVVASMSDVAASGGYYFSMGTDKIVASPNTITGSIGVFGVLFNPKAFMNNKLGVTFDAVSTGEYSNFMSTVDDFNENDKRIVQNSVNRIYSDFTSKAASGRNMELDALRAIAEGRVWTGQDALERGLVDELGGTFKAVEVAAELANLEEGDYEVTYQSGAKSIFEKFAQSMEQGQEAKLKEKLGPLYNWNEQLNKLQRLEGVQARMPYELEIY</sequence>
<evidence type="ECO:0000256" key="3">
    <source>
        <dbReference type="ARBA" id="ARBA00022670"/>
    </source>
</evidence>
<name>A0A315Z8N9_SEDFL</name>
<gene>
    <name evidence="10" type="ORF">BC781_105123</name>
</gene>
<evidence type="ECO:0000256" key="5">
    <source>
        <dbReference type="ARBA" id="ARBA00022825"/>
    </source>
</evidence>
<feature type="active site" description="Proton donor/acceptor" evidence="7">
    <location>
        <position position="193"/>
    </location>
</feature>
<feature type="transmembrane region" description="Helical" evidence="8">
    <location>
        <begin position="12"/>
        <end position="35"/>
    </location>
</feature>
<evidence type="ECO:0000256" key="4">
    <source>
        <dbReference type="ARBA" id="ARBA00022801"/>
    </source>
</evidence>
<evidence type="ECO:0000313" key="11">
    <source>
        <dbReference type="Proteomes" id="UP000245535"/>
    </source>
</evidence>
<evidence type="ECO:0000256" key="6">
    <source>
        <dbReference type="ARBA" id="ARBA00023136"/>
    </source>
</evidence>
<keyword evidence="4" id="KW-0378">Hydrolase</keyword>
<feature type="active site" description="Nucleophile" evidence="7">
    <location>
        <position position="387"/>
    </location>
</feature>
<comment type="subcellular location">
    <subcellularLocation>
        <location evidence="1">Membrane</location>
    </subcellularLocation>
</comment>
<proteinExistence type="inferred from homology"/>
<reference evidence="10 11" key="1">
    <citation type="submission" date="2018-03" db="EMBL/GenBank/DDBJ databases">
        <title>Genomic Encyclopedia of Archaeal and Bacterial Type Strains, Phase II (KMG-II): from individual species to whole genera.</title>
        <authorList>
            <person name="Goeker M."/>
        </authorList>
    </citation>
    <scope>NUCLEOTIDE SEQUENCE [LARGE SCALE GENOMIC DNA]</scope>
    <source>
        <strain evidence="10 11">DSM 28229</strain>
    </source>
</reference>
<evidence type="ECO:0000256" key="7">
    <source>
        <dbReference type="PIRSR" id="PIRSR001217-1"/>
    </source>
</evidence>
<keyword evidence="6 8" id="KW-0472">Membrane</keyword>
<accession>A0A315Z8N9</accession>
<dbReference type="NCBIfam" id="TIGR00706">
    <property type="entry name" value="SppA_dom"/>
    <property type="match status" value="1"/>
</dbReference>
<dbReference type="AlphaFoldDB" id="A0A315Z8N9"/>
<dbReference type="EMBL" id="QGDO01000005">
    <property type="protein sequence ID" value="PWJ40060.1"/>
    <property type="molecule type" value="Genomic_DNA"/>
</dbReference>
<evidence type="ECO:0000256" key="2">
    <source>
        <dbReference type="ARBA" id="ARBA00008683"/>
    </source>
</evidence>
<dbReference type="CDD" id="cd07018">
    <property type="entry name" value="S49_SppA_67K_type"/>
    <property type="match status" value="1"/>
</dbReference>
<dbReference type="GO" id="GO:0008236">
    <property type="term" value="F:serine-type peptidase activity"/>
    <property type="evidence" value="ECO:0007669"/>
    <property type="project" value="UniProtKB-KW"/>
</dbReference>
<feature type="domain" description="Peptidase S49" evidence="9">
    <location>
        <begin position="126"/>
        <end position="278"/>
    </location>
</feature>
<dbReference type="PIRSF" id="PIRSF001217">
    <property type="entry name" value="Protease_4_SppA"/>
    <property type="match status" value="1"/>
</dbReference>
<protein>
    <submittedName>
        <fullName evidence="10">Protease-4</fullName>
    </submittedName>
</protein>
<dbReference type="PANTHER" id="PTHR33209:SF1">
    <property type="entry name" value="PEPTIDASE S49 DOMAIN-CONTAINING PROTEIN"/>
    <property type="match status" value="1"/>
</dbReference>
<comment type="caution">
    <text evidence="10">The sequence shown here is derived from an EMBL/GenBank/DDBJ whole genome shotgun (WGS) entry which is preliminary data.</text>
</comment>
<keyword evidence="5" id="KW-0720">Serine protease</keyword>
<dbReference type="InterPro" id="IPR029045">
    <property type="entry name" value="ClpP/crotonase-like_dom_sf"/>
</dbReference>
<comment type="similarity">
    <text evidence="2">Belongs to the peptidase S49 family.</text>
</comment>
<dbReference type="InterPro" id="IPR047272">
    <property type="entry name" value="S49_SppA_C"/>
</dbReference>
<dbReference type="Gene3D" id="3.90.226.10">
    <property type="entry name" value="2-enoyl-CoA Hydratase, Chain A, domain 1"/>
    <property type="match status" value="3"/>
</dbReference>
<dbReference type="Proteomes" id="UP000245535">
    <property type="component" value="Unassembled WGS sequence"/>
</dbReference>
<dbReference type="SUPFAM" id="SSF52096">
    <property type="entry name" value="ClpP/crotonase"/>
    <property type="match status" value="2"/>
</dbReference>
<dbReference type="GO" id="GO:0006465">
    <property type="term" value="P:signal peptide processing"/>
    <property type="evidence" value="ECO:0007669"/>
    <property type="project" value="InterPro"/>
</dbReference>
<dbReference type="InterPro" id="IPR004635">
    <property type="entry name" value="Pept_S49_SppA"/>
</dbReference>
<dbReference type="InterPro" id="IPR002142">
    <property type="entry name" value="Peptidase_S49"/>
</dbReference>
<keyword evidence="11" id="KW-1185">Reference proteome</keyword>
<dbReference type="CDD" id="cd07023">
    <property type="entry name" value="S49_Sppa_N_C"/>
    <property type="match status" value="1"/>
</dbReference>
<keyword evidence="8" id="KW-0812">Transmembrane</keyword>
<evidence type="ECO:0000256" key="1">
    <source>
        <dbReference type="ARBA" id="ARBA00004370"/>
    </source>
</evidence>
<evidence type="ECO:0000259" key="9">
    <source>
        <dbReference type="Pfam" id="PF01343"/>
    </source>
</evidence>
<dbReference type="GO" id="GO:0016020">
    <property type="term" value="C:membrane"/>
    <property type="evidence" value="ECO:0007669"/>
    <property type="project" value="UniProtKB-SubCell"/>
</dbReference>
<dbReference type="Gene3D" id="6.20.330.10">
    <property type="match status" value="1"/>
</dbReference>
<keyword evidence="3 10" id="KW-0645">Protease</keyword>
<evidence type="ECO:0000256" key="8">
    <source>
        <dbReference type="SAM" id="Phobius"/>
    </source>
</evidence>
<evidence type="ECO:0000313" key="10">
    <source>
        <dbReference type="EMBL" id="PWJ40060.1"/>
    </source>
</evidence>
<dbReference type="PANTHER" id="PTHR33209">
    <property type="entry name" value="PROTEASE 4"/>
    <property type="match status" value="1"/>
</dbReference>
<dbReference type="NCBIfam" id="TIGR00705">
    <property type="entry name" value="SppA_67K"/>
    <property type="match status" value="1"/>
</dbReference>
<dbReference type="InterPro" id="IPR004634">
    <property type="entry name" value="Pept_S49_pIV"/>
</dbReference>
<dbReference type="RefSeq" id="WP_109620446.1">
    <property type="nucleotide sequence ID" value="NZ_QGDO01000005.1"/>
</dbReference>
<dbReference type="InterPro" id="IPR047217">
    <property type="entry name" value="S49_SppA_67K_type_N"/>
</dbReference>
<organism evidence="10 11">
    <name type="scientific">Sediminitomix flava</name>
    <dbReference type="NCBI Taxonomy" id="379075"/>
    <lineage>
        <taxon>Bacteria</taxon>
        <taxon>Pseudomonadati</taxon>
        <taxon>Bacteroidota</taxon>
        <taxon>Cytophagia</taxon>
        <taxon>Cytophagales</taxon>
        <taxon>Flammeovirgaceae</taxon>
        <taxon>Sediminitomix</taxon>
    </lineage>
</organism>
<dbReference type="OrthoDB" id="9764363at2"/>
<feature type="domain" description="Peptidase S49" evidence="9">
    <location>
        <begin position="371"/>
        <end position="522"/>
    </location>
</feature>